<reference evidence="1 2" key="1">
    <citation type="submission" date="2023-09" db="EMBL/GenBank/DDBJ databases">
        <title>Genomes of two closely related lineages of the louse Polyplax serrata with different host specificities.</title>
        <authorList>
            <person name="Martinu J."/>
            <person name="Tarabai H."/>
            <person name="Stefka J."/>
            <person name="Hypsa V."/>
        </authorList>
    </citation>
    <scope>NUCLEOTIDE SEQUENCE [LARGE SCALE GENOMIC DNA]</scope>
    <source>
        <strain evidence="1">98ZLc_SE</strain>
    </source>
</reference>
<evidence type="ECO:0000313" key="1">
    <source>
        <dbReference type="EMBL" id="KAK6621545.1"/>
    </source>
</evidence>
<organism evidence="1 2">
    <name type="scientific">Polyplax serrata</name>
    <name type="common">Common mouse louse</name>
    <dbReference type="NCBI Taxonomy" id="468196"/>
    <lineage>
        <taxon>Eukaryota</taxon>
        <taxon>Metazoa</taxon>
        <taxon>Ecdysozoa</taxon>
        <taxon>Arthropoda</taxon>
        <taxon>Hexapoda</taxon>
        <taxon>Insecta</taxon>
        <taxon>Pterygota</taxon>
        <taxon>Neoptera</taxon>
        <taxon>Paraneoptera</taxon>
        <taxon>Psocodea</taxon>
        <taxon>Troctomorpha</taxon>
        <taxon>Phthiraptera</taxon>
        <taxon>Anoplura</taxon>
        <taxon>Polyplacidae</taxon>
        <taxon>Polyplax</taxon>
    </lineage>
</organism>
<comment type="caution">
    <text evidence="1">The sequence shown here is derived from an EMBL/GenBank/DDBJ whole genome shotgun (WGS) entry which is preliminary data.</text>
</comment>
<accession>A0ABR1AJV1</accession>
<proteinExistence type="predicted"/>
<gene>
    <name evidence="1" type="ORF">RUM44_001352</name>
</gene>
<dbReference type="Proteomes" id="UP001359485">
    <property type="component" value="Unassembled WGS sequence"/>
</dbReference>
<keyword evidence="2" id="KW-1185">Reference proteome</keyword>
<protein>
    <submittedName>
        <fullName evidence="1">Uncharacterized protein</fullName>
    </submittedName>
</protein>
<sequence length="139" mass="16142">MARAEKVVKTKLLYCKGNENKVFIKLTFKALALEPHSLCEKRRKTIKVHQIRMFEDVQNDGLVPATLCLQAVDLILMDKITERPWKQFRRDIDDTASTSKNLKELKQKPPEEYVKHITPEINNVMAKSVVFVSGFRTRN</sequence>
<name>A0ABR1AJV1_POLSC</name>
<dbReference type="EMBL" id="JAWJWF010000047">
    <property type="protein sequence ID" value="KAK6621545.1"/>
    <property type="molecule type" value="Genomic_DNA"/>
</dbReference>
<evidence type="ECO:0000313" key="2">
    <source>
        <dbReference type="Proteomes" id="UP001359485"/>
    </source>
</evidence>